<sequence length="386" mass="42967">MRIVASYPIHIKAAGPGYAAHAIIESMIDSGADATLFCYTTELSLKSKFHRYVLPPRLKSLGYRLLSQETIRKIMEKRFIGALEKKDIAYLWPGSSVELFRKVKQRGNIIVTEKINTHLATSKPILDVEYSRLGIPVGHKQDFAGIAVENSKFELADYLYSPSEQVTGSLVKAGVPSNKIISCSYGLATSDIFSDDLIAKRKKKEITAVFMGRIGIRKGVLLLLDYWVKAGVQGILKLVGAIEPNVRQLVAPYLERPDIQHVGYCQDLKPVLQEADVFMLPSLEEGSPLVTYLAMGAGLPSLVSPMGGGSIVRDGQDGIIMDPYDSDAWVEAIRKVFADPKLRKDFGSNAHERSYYYTWPLVGQRRWEALRDRLTGRVGHHNSQVQ</sequence>
<dbReference type="SUPFAM" id="SSF53756">
    <property type="entry name" value="UDP-Glycosyltransferase/glycogen phosphorylase"/>
    <property type="match status" value="1"/>
</dbReference>
<name>D6Z4I7_DESAT</name>
<dbReference type="eggNOG" id="COG0438">
    <property type="taxonomic scope" value="Bacteria"/>
</dbReference>
<dbReference type="STRING" id="589865.DaAHT2_1771"/>
<organism evidence="1 2">
    <name type="scientific">Desulfurivibrio alkaliphilus (strain DSM 19089 / UNIQEM U267 / AHT2)</name>
    <dbReference type="NCBI Taxonomy" id="589865"/>
    <lineage>
        <taxon>Bacteria</taxon>
        <taxon>Pseudomonadati</taxon>
        <taxon>Thermodesulfobacteriota</taxon>
        <taxon>Desulfobulbia</taxon>
        <taxon>Desulfobulbales</taxon>
        <taxon>Desulfobulbaceae</taxon>
        <taxon>Desulfurivibrio</taxon>
    </lineage>
</organism>
<dbReference type="CAZy" id="GT4">
    <property type="family name" value="Glycosyltransferase Family 4"/>
</dbReference>
<keyword evidence="2" id="KW-1185">Reference proteome</keyword>
<proteinExistence type="predicted"/>
<dbReference type="PANTHER" id="PTHR12526">
    <property type="entry name" value="GLYCOSYLTRANSFERASE"/>
    <property type="match status" value="1"/>
</dbReference>
<dbReference type="GO" id="GO:0016740">
    <property type="term" value="F:transferase activity"/>
    <property type="evidence" value="ECO:0007669"/>
    <property type="project" value="UniProtKB-KW"/>
</dbReference>
<dbReference type="Pfam" id="PF13692">
    <property type="entry name" value="Glyco_trans_1_4"/>
    <property type="match status" value="1"/>
</dbReference>
<reference evidence="2" key="1">
    <citation type="submission" date="2010-02" db="EMBL/GenBank/DDBJ databases">
        <title>Complete sequence of Desulfurivibrio alkaliphilus AHT2.</title>
        <authorList>
            <consortium name="US DOE Joint Genome Institute"/>
            <person name="Pitluck S."/>
            <person name="Chertkov O."/>
            <person name="Detter J.C."/>
            <person name="Han C."/>
            <person name="Tapia R."/>
            <person name="Larimer F."/>
            <person name="Land M."/>
            <person name="Hauser L."/>
            <person name="Kyrpides N."/>
            <person name="Mikhailova N."/>
            <person name="Sorokin D.Y."/>
            <person name="Muyzer G."/>
            <person name="Woyke T."/>
        </authorList>
    </citation>
    <scope>NUCLEOTIDE SEQUENCE [LARGE SCALE GENOMIC DNA]</scope>
    <source>
        <strain evidence="2">DSM 19089 / UNIQEM U267 / AHT2</strain>
    </source>
</reference>
<dbReference type="EMBL" id="CP001940">
    <property type="protein sequence ID" value="ADH86462.1"/>
    <property type="molecule type" value="Genomic_DNA"/>
</dbReference>
<dbReference type="RefSeq" id="WP_013163985.1">
    <property type="nucleotide sequence ID" value="NC_014216.1"/>
</dbReference>
<dbReference type="AlphaFoldDB" id="D6Z4I7"/>
<dbReference type="Gene3D" id="3.40.50.2000">
    <property type="entry name" value="Glycogen Phosphorylase B"/>
    <property type="match status" value="2"/>
</dbReference>
<evidence type="ECO:0000313" key="2">
    <source>
        <dbReference type="Proteomes" id="UP000001508"/>
    </source>
</evidence>
<dbReference type="InParanoid" id="D6Z4I7"/>
<gene>
    <name evidence="1" type="ordered locus">DaAHT2_1771</name>
</gene>
<dbReference type="KEGG" id="dak:DaAHT2_1771"/>
<dbReference type="Proteomes" id="UP000001508">
    <property type="component" value="Chromosome"/>
</dbReference>
<accession>D6Z4I7</accession>
<dbReference type="HOGENOM" id="CLU_009583_37_1_7"/>
<dbReference type="CDD" id="cd03801">
    <property type="entry name" value="GT4_PimA-like"/>
    <property type="match status" value="1"/>
</dbReference>
<keyword evidence="1" id="KW-0808">Transferase</keyword>
<protein>
    <submittedName>
        <fullName evidence="1">Glycosyl transferase group 1</fullName>
    </submittedName>
</protein>
<dbReference type="OrthoDB" id="9775208at2"/>
<evidence type="ECO:0000313" key="1">
    <source>
        <dbReference type="EMBL" id="ADH86462.1"/>
    </source>
</evidence>